<proteinExistence type="predicted"/>
<evidence type="ECO:0000313" key="2">
    <source>
        <dbReference type="Proteomes" id="UP000887013"/>
    </source>
</evidence>
<dbReference type="Proteomes" id="UP000887013">
    <property type="component" value="Unassembled WGS sequence"/>
</dbReference>
<comment type="caution">
    <text evidence="1">The sequence shown here is derived from an EMBL/GenBank/DDBJ whole genome shotgun (WGS) entry which is preliminary data.</text>
</comment>
<dbReference type="AlphaFoldDB" id="A0A8X6R578"/>
<name>A0A8X6R578_NEPPI</name>
<protein>
    <submittedName>
        <fullName evidence="1">Uncharacterized protein</fullName>
    </submittedName>
</protein>
<sequence>MRCMQYGINYAKWLFASPKERIVLNDAALTCSIMFHSSGQIRLSGNFLLTGTRRHIAKINVTHLIAPHNSSPKFAGLYTDNSTNGGDCDLESMTASLTQ</sequence>
<keyword evidence="2" id="KW-1185">Reference proteome</keyword>
<organism evidence="1 2">
    <name type="scientific">Nephila pilipes</name>
    <name type="common">Giant wood spider</name>
    <name type="synonym">Nephila maculata</name>
    <dbReference type="NCBI Taxonomy" id="299642"/>
    <lineage>
        <taxon>Eukaryota</taxon>
        <taxon>Metazoa</taxon>
        <taxon>Ecdysozoa</taxon>
        <taxon>Arthropoda</taxon>
        <taxon>Chelicerata</taxon>
        <taxon>Arachnida</taxon>
        <taxon>Araneae</taxon>
        <taxon>Araneomorphae</taxon>
        <taxon>Entelegynae</taxon>
        <taxon>Araneoidea</taxon>
        <taxon>Nephilidae</taxon>
        <taxon>Nephila</taxon>
    </lineage>
</organism>
<accession>A0A8X6R578</accession>
<evidence type="ECO:0000313" key="1">
    <source>
        <dbReference type="EMBL" id="GFU60989.1"/>
    </source>
</evidence>
<reference evidence="1" key="1">
    <citation type="submission" date="2020-08" db="EMBL/GenBank/DDBJ databases">
        <title>Multicomponent nature underlies the extraordinary mechanical properties of spider dragline silk.</title>
        <authorList>
            <person name="Kono N."/>
            <person name="Nakamura H."/>
            <person name="Mori M."/>
            <person name="Yoshida Y."/>
            <person name="Ohtoshi R."/>
            <person name="Malay A.D."/>
            <person name="Moran D.A.P."/>
            <person name="Tomita M."/>
            <person name="Numata K."/>
            <person name="Arakawa K."/>
        </authorList>
    </citation>
    <scope>NUCLEOTIDE SEQUENCE</scope>
</reference>
<dbReference type="EMBL" id="BMAW01040781">
    <property type="protein sequence ID" value="GFU60989.1"/>
    <property type="molecule type" value="Genomic_DNA"/>
</dbReference>
<gene>
    <name evidence="1" type="ORF">NPIL_498961</name>
</gene>